<evidence type="ECO:0000256" key="5">
    <source>
        <dbReference type="SAM" id="SignalP"/>
    </source>
</evidence>
<dbReference type="InterPro" id="IPR001304">
    <property type="entry name" value="C-type_lectin-like"/>
</dbReference>
<dbReference type="Proteomes" id="UP000076420">
    <property type="component" value="Unassembled WGS sequence"/>
</dbReference>
<dbReference type="OrthoDB" id="6069903at2759"/>
<evidence type="ECO:0000313" key="8">
    <source>
        <dbReference type="Proteomes" id="UP000076420"/>
    </source>
</evidence>
<organism evidence="7 8">
    <name type="scientific">Biomphalaria glabrata</name>
    <name type="common">Bloodfluke planorb</name>
    <name type="synonym">Freshwater snail</name>
    <dbReference type="NCBI Taxonomy" id="6526"/>
    <lineage>
        <taxon>Eukaryota</taxon>
        <taxon>Metazoa</taxon>
        <taxon>Spiralia</taxon>
        <taxon>Lophotrochozoa</taxon>
        <taxon>Mollusca</taxon>
        <taxon>Gastropoda</taxon>
        <taxon>Heterobranchia</taxon>
        <taxon>Euthyneura</taxon>
        <taxon>Panpulmonata</taxon>
        <taxon>Hygrophila</taxon>
        <taxon>Lymnaeoidea</taxon>
        <taxon>Planorbidae</taxon>
        <taxon>Biomphalaria</taxon>
    </lineage>
</organism>
<feature type="chain" id="PRO_5011999584" description="C-type lectin domain-containing protein" evidence="5">
    <location>
        <begin position="23"/>
        <end position="329"/>
    </location>
</feature>
<dbReference type="InterPro" id="IPR016186">
    <property type="entry name" value="C-type_lectin-like/link_sf"/>
</dbReference>
<feature type="signal peptide" evidence="5">
    <location>
        <begin position="1"/>
        <end position="22"/>
    </location>
</feature>
<evidence type="ECO:0000259" key="6">
    <source>
        <dbReference type="PROSITE" id="PS50041"/>
    </source>
</evidence>
<keyword evidence="4" id="KW-0430">Lectin</keyword>
<dbReference type="AlphaFoldDB" id="A0A2C9LLI1"/>
<dbReference type="EnsemblMetazoa" id="BGLB032392-RA">
    <property type="protein sequence ID" value="BGLB032392-PA"/>
    <property type="gene ID" value="BGLB032392"/>
</dbReference>
<evidence type="ECO:0000256" key="2">
    <source>
        <dbReference type="ARBA" id="ARBA00022525"/>
    </source>
</evidence>
<feature type="domain" description="C-type lectin" evidence="6">
    <location>
        <begin position="199"/>
        <end position="315"/>
    </location>
</feature>
<dbReference type="GO" id="GO:0005615">
    <property type="term" value="C:extracellular space"/>
    <property type="evidence" value="ECO:0007669"/>
    <property type="project" value="TreeGrafter"/>
</dbReference>
<comment type="subcellular location">
    <subcellularLocation>
        <location evidence="1">Secreted</location>
    </subcellularLocation>
</comment>
<gene>
    <name evidence="7" type="primary">106073445</name>
</gene>
<evidence type="ECO:0000256" key="1">
    <source>
        <dbReference type="ARBA" id="ARBA00004613"/>
    </source>
</evidence>
<evidence type="ECO:0000256" key="3">
    <source>
        <dbReference type="ARBA" id="ARBA00022729"/>
    </source>
</evidence>
<dbReference type="SUPFAM" id="SSF56436">
    <property type="entry name" value="C-type lectin-like"/>
    <property type="match status" value="1"/>
</dbReference>
<dbReference type="KEGG" id="bgt:106073445"/>
<sequence>MGYSIGCTVILLCAVWLTQTDAVFDVWLAPTQLQYGLTESFYVNCSFERGPSSTMIKPLVLTIQRKTLFDQDFKNLATIDDSAGGHVTVVTTDDVKTAAVINENDVSFLSLTWRFPIELQAGAYRCQARGLDSSNGLVVLEKEVSVTGTFPATDLLVNKIVELDTAARQREDALYYEIERLERRLSITKNVLFAEAFTFNTKTYYLSRVHFSTEDEAIAACSVFGGYLAELNNADEHLALTRHLQETLGSSLGGAIDAVVVGGSDEMRENQWVFQYSGRPVTYSDWAPGEPNDGNLYNCLALWRMSNFKYTDFPCTNANYRALFVCETI</sequence>
<keyword evidence="3 5" id="KW-0732">Signal</keyword>
<name>A0A2C9LLI1_BIOGL</name>
<dbReference type="VEuPathDB" id="VectorBase:BGLB032392"/>
<dbReference type="GO" id="GO:0030246">
    <property type="term" value="F:carbohydrate binding"/>
    <property type="evidence" value="ECO:0007669"/>
    <property type="project" value="UniProtKB-KW"/>
</dbReference>
<protein>
    <recommendedName>
        <fullName evidence="6">C-type lectin domain-containing protein</fullName>
    </recommendedName>
</protein>
<dbReference type="PANTHER" id="PTHR22799:SF1">
    <property type="entry name" value="C-TYPE LECTIN DOMAIN FAMILY 11 MEMBER A"/>
    <property type="match status" value="1"/>
</dbReference>
<dbReference type="PANTHER" id="PTHR22799">
    <property type="entry name" value="TETRANECTIN-RELATED"/>
    <property type="match status" value="1"/>
</dbReference>
<dbReference type="GO" id="GO:0008083">
    <property type="term" value="F:growth factor activity"/>
    <property type="evidence" value="ECO:0007669"/>
    <property type="project" value="TreeGrafter"/>
</dbReference>
<evidence type="ECO:0000256" key="4">
    <source>
        <dbReference type="ARBA" id="ARBA00022734"/>
    </source>
</evidence>
<keyword evidence="2" id="KW-0964">Secreted</keyword>
<dbReference type="PROSITE" id="PS50041">
    <property type="entry name" value="C_TYPE_LECTIN_2"/>
    <property type="match status" value="1"/>
</dbReference>
<dbReference type="VEuPathDB" id="VectorBase:BGLAX_038631"/>
<dbReference type="Pfam" id="PF00059">
    <property type="entry name" value="Lectin_C"/>
    <property type="match status" value="1"/>
</dbReference>
<dbReference type="InterPro" id="IPR051663">
    <property type="entry name" value="CLec_Tetranectin-domain"/>
</dbReference>
<dbReference type="Gene3D" id="3.10.100.10">
    <property type="entry name" value="Mannose-Binding Protein A, subunit A"/>
    <property type="match status" value="1"/>
</dbReference>
<dbReference type="RefSeq" id="XP_013089461.2">
    <property type="nucleotide sequence ID" value="XM_013234007.2"/>
</dbReference>
<dbReference type="CDD" id="cd00037">
    <property type="entry name" value="CLECT"/>
    <property type="match status" value="1"/>
</dbReference>
<accession>A0A2C9LLI1</accession>
<proteinExistence type="predicted"/>
<reference evidence="7" key="1">
    <citation type="submission" date="2020-05" db="UniProtKB">
        <authorList>
            <consortium name="EnsemblMetazoa"/>
        </authorList>
    </citation>
    <scope>IDENTIFICATION</scope>
    <source>
        <strain evidence="7">BB02</strain>
    </source>
</reference>
<dbReference type="InterPro" id="IPR016187">
    <property type="entry name" value="CTDL_fold"/>
</dbReference>
<dbReference type="SMART" id="SM00034">
    <property type="entry name" value="CLECT"/>
    <property type="match status" value="1"/>
</dbReference>
<evidence type="ECO:0000313" key="7">
    <source>
        <dbReference type="EnsemblMetazoa" id="BGLB032392-PA"/>
    </source>
</evidence>